<dbReference type="InterPro" id="IPR041816">
    <property type="entry name" value="Dbr1_N"/>
</dbReference>
<dbReference type="InterPro" id="IPR007708">
    <property type="entry name" value="DBR1_C"/>
</dbReference>
<dbReference type="CDD" id="cd00844">
    <property type="entry name" value="MPP_Dbr1_N"/>
    <property type="match status" value="1"/>
</dbReference>
<comment type="cofactor">
    <cofactor evidence="1">
        <name>Mn(2+)</name>
        <dbReference type="ChEBI" id="CHEBI:29035"/>
    </cofactor>
</comment>
<keyword evidence="10" id="KW-0408">Iron</keyword>
<proteinExistence type="inferred from homology"/>
<evidence type="ECO:0000256" key="13">
    <source>
        <dbReference type="SAM" id="MobiDB-lite"/>
    </source>
</evidence>
<feature type="compositionally biased region" description="Gly residues" evidence="13">
    <location>
        <begin position="700"/>
        <end position="717"/>
    </location>
</feature>
<evidence type="ECO:0000256" key="6">
    <source>
        <dbReference type="ARBA" id="ARBA00022664"/>
    </source>
</evidence>
<evidence type="ECO:0000256" key="4">
    <source>
        <dbReference type="ARBA" id="ARBA00004123"/>
    </source>
</evidence>
<keyword evidence="8" id="KW-0378">Hydrolase</keyword>
<feature type="compositionally biased region" description="Basic and acidic residues" evidence="13">
    <location>
        <begin position="662"/>
        <end position="678"/>
    </location>
</feature>
<feature type="region of interest" description="Disordered" evidence="13">
    <location>
        <begin position="247"/>
        <end position="272"/>
    </location>
</feature>
<dbReference type="AlphaFoldDB" id="A0A1V6V2I0"/>
<comment type="subcellular location">
    <subcellularLocation>
        <location evidence="4">Nucleus</location>
    </subcellularLocation>
</comment>
<dbReference type="InterPro" id="IPR029052">
    <property type="entry name" value="Metallo-depent_PP-like"/>
</dbReference>
<evidence type="ECO:0000259" key="14">
    <source>
        <dbReference type="SMART" id="SM01124"/>
    </source>
</evidence>
<feature type="region of interest" description="Disordered" evidence="13">
    <location>
        <begin position="405"/>
        <end position="478"/>
    </location>
</feature>
<dbReference type="EMBL" id="MDDG01000002">
    <property type="protein sequence ID" value="OQE44880.1"/>
    <property type="molecule type" value="Genomic_DNA"/>
</dbReference>
<protein>
    <recommendedName>
        <fullName evidence="14">Lariat debranching enzyme C-terminal domain-containing protein</fullName>
    </recommendedName>
</protein>
<evidence type="ECO:0000256" key="9">
    <source>
        <dbReference type="ARBA" id="ARBA00022833"/>
    </source>
</evidence>
<keyword evidence="6" id="KW-0507">mRNA processing</keyword>
<dbReference type="STRING" id="36646.A0A1V6V2I0"/>
<name>A0A1V6V2I0_9EURO</name>
<evidence type="ECO:0000256" key="1">
    <source>
        <dbReference type="ARBA" id="ARBA00001936"/>
    </source>
</evidence>
<dbReference type="PANTHER" id="PTHR12849:SF0">
    <property type="entry name" value="LARIAT DEBRANCHING ENZYME"/>
    <property type="match status" value="1"/>
</dbReference>
<evidence type="ECO:0000313" key="16">
    <source>
        <dbReference type="Proteomes" id="UP000191500"/>
    </source>
</evidence>
<dbReference type="GO" id="GO:0005634">
    <property type="term" value="C:nucleus"/>
    <property type="evidence" value="ECO:0007669"/>
    <property type="project" value="UniProtKB-SubCell"/>
</dbReference>
<keyword evidence="9" id="KW-0862">Zinc</keyword>
<keyword evidence="11" id="KW-0464">Manganese</keyword>
<evidence type="ECO:0000256" key="10">
    <source>
        <dbReference type="ARBA" id="ARBA00023004"/>
    </source>
</evidence>
<evidence type="ECO:0000256" key="3">
    <source>
        <dbReference type="ARBA" id="ARBA00001954"/>
    </source>
</evidence>
<feature type="compositionally biased region" description="Basic residues" evidence="13">
    <location>
        <begin position="681"/>
        <end position="699"/>
    </location>
</feature>
<evidence type="ECO:0000256" key="11">
    <source>
        <dbReference type="ARBA" id="ARBA00023211"/>
    </source>
</evidence>
<comment type="caution">
    <text evidence="15">The sequence shown here is derived from an EMBL/GenBank/DDBJ whole genome shotgun (WGS) entry which is preliminary data.</text>
</comment>
<evidence type="ECO:0000313" key="15">
    <source>
        <dbReference type="EMBL" id="OQE44880.1"/>
    </source>
</evidence>
<dbReference type="SUPFAM" id="SSF56300">
    <property type="entry name" value="Metallo-dependent phosphatases"/>
    <property type="match status" value="1"/>
</dbReference>
<dbReference type="Pfam" id="PF00149">
    <property type="entry name" value="Metallophos"/>
    <property type="match status" value="1"/>
</dbReference>
<dbReference type="PANTHER" id="PTHR12849">
    <property type="entry name" value="RNA LARIAT DEBRANCHING ENZYME"/>
    <property type="match status" value="1"/>
</dbReference>
<evidence type="ECO:0000256" key="5">
    <source>
        <dbReference type="ARBA" id="ARBA00006045"/>
    </source>
</evidence>
<dbReference type="GO" id="GO:0000398">
    <property type="term" value="P:mRNA splicing, via spliceosome"/>
    <property type="evidence" value="ECO:0007669"/>
    <property type="project" value="TreeGrafter"/>
</dbReference>
<accession>A0A1V6V2I0</accession>
<organism evidence="15 16">
    <name type="scientific">Penicillium coprophilum</name>
    <dbReference type="NCBI Taxonomy" id="36646"/>
    <lineage>
        <taxon>Eukaryota</taxon>
        <taxon>Fungi</taxon>
        <taxon>Dikarya</taxon>
        <taxon>Ascomycota</taxon>
        <taxon>Pezizomycotina</taxon>
        <taxon>Eurotiomycetes</taxon>
        <taxon>Eurotiomycetidae</taxon>
        <taxon>Eurotiales</taxon>
        <taxon>Aspergillaceae</taxon>
        <taxon>Penicillium</taxon>
    </lineage>
</organism>
<keyword evidence="12" id="KW-0539">Nucleus</keyword>
<comment type="similarity">
    <text evidence="5">Belongs to the lariat debranching enzyme family.</text>
</comment>
<feature type="compositionally biased region" description="Low complexity" evidence="13">
    <location>
        <begin position="429"/>
        <end position="443"/>
    </location>
</feature>
<comment type="cofactor">
    <cofactor evidence="3">
        <name>Fe(2+)</name>
        <dbReference type="ChEBI" id="CHEBI:29033"/>
    </cofactor>
</comment>
<evidence type="ECO:0000256" key="2">
    <source>
        <dbReference type="ARBA" id="ARBA00001947"/>
    </source>
</evidence>
<reference evidence="16" key="1">
    <citation type="journal article" date="2017" name="Nat. Microbiol.">
        <title>Global analysis of biosynthetic gene clusters reveals vast potential of secondary metabolite production in Penicillium species.</title>
        <authorList>
            <person name="Nielsen J.C."/>
            <person name="Grijseels S."/>
            <person name="Prigent S."/>
            <person name="Ji B."/>
            <person name="Dainat J."/>
            <person name="Nielsen K.F."/>
            <person name="Frisvad J.C."/>
            <person name="Workman M."/>
            <person name="Nielsen J."/>
        </authorList>
    </citation>
    <scope>NUCLEOTIDE SEQUENCE [LARGE SCALE GENOMIC DNA]</scope>
    <source>
        <strain evidence="16">IBT 31321</strain>
    </source>
</reference>
<keyword evidence="7" id="KW-0479">Metal-binding</keyword>
<dbReference type="SMART" id="SM01124">
    <property type="entry name" value="DBR1"/>
    <property type="match status" value="1"/>
</dbReference>
<evidence type="ECO:0000256" key="12">
    <source>
        <dbReference type="ARBA" id="ARBA00023242"/>
    </source>
</evidence>
<dbReference type="GO" id="GO:0046872">
    <property type="term" value="F:metal ion binding"/>
    <property type="evidence" value="ECO:0007669"/>
    <property type="project" value="UniProtKB-KW"/>
</dbReference>
<gene>
    <name evidence="15" type="ORF">PENCOP_c002G05326</name>
</gene>
<feature type="region of interest" description="Disordered" evidence="13">
    <location>
        <begin position="662"/>
        <end position="728"/>
    </location>
</feature>
<dbReference type="Pfam" id="PF05011">
    <property type="entry name" value="DBR1"/>
    <property type="match status" value="1"/>
</dbReference>
<comment type="cofactor">
    <cofactor evidence="2">
        <name>Zn(2+)</name>
        <dbReference type="ChEBI" id="CHEBI:29105"/>
    </cofactor>
</comment>
<keyword evidence="16" id="KW-1185">Reference proteome</keyword>
<feature type="region of interest" description="Disordered" evidence="13">
    <location>
        <begin position="346"/>
        <end position="381"/>
    </location>
</feature>
<feature type="domain" description="Lariat debranching enzyme C-terminal" evidence="14">
    <location>
        <begin position="508"/>
        <end position="657"/>
    </location>
</feature>
<feature type="compositionally biased region" description="Polar residues" evidence="13">
    <location>
        <begin position="405"/>
        <end position="423"/>
    </location>
</feature>
<dbReference type="InterPro" id="IPR004843">
    <property type="entry name" value="Calcineurin-like_PHP"/>
</dbReference>
<evidence type="ECO:0000256" key="8">
    <source>
        <dbReference type="ARBA" id="ARBA00022801"/>
    </source>
</evidence>
<dbReference type="Proteomes" id="UP000191500">
    <property type="component" value="Unassembled WGS sequence"/>
</dbReference>
<evidence type="ECO:0000256" key="7">
    <source>
        <dbReference type="ARBA" id="ARBA00022723"/>
    </source>
</evidence>
<dbReference type="GO" id="GO:0008419">
    <property type="term" value="F:RNA lariat debranching enzyme activity"/>
    <property type="evidence" value="ECO:0007669"/>
    <property type="project" value="TreeGrafter"/>
</dbReference>
<feature type="compositionally biased region" description="Polar residues" evidence="13">
    <location>
        <begin position="258"/>
        <end position="272"/>
    </location>
</feature>
<sequence>MAPVRIAVEGCGHGSLNDIYETVDRKATEKGWDSVDLVIIGGDFQALRNANDATCLSVPDKFKQIGDFHQYYSGARVAPYLTLFIGGNHEASNHLSELYYGGWVAPNIYFMGAANIIRFGPLRISGMSGIWKGYDYRKAHYERLPYNRDDVSSVYHIRELDVRKLLQVRTQIDIGLSHDWPKGVEKHGDYATLFRKKSGFKADSDSGKLGSVAAREALDHLRPAYWLSAHLHVRFTAKVPHCPHRVKSNPLSPRGSPVNATNPNEATSIPRSNLNTKALAGHQLLGTATGDEQSRIKAWNEFGDKARLAEKEKRDHDDFMRLIRERQPKVPRNITFEETVKIGGGPVQNFTRGADGEKVKSAPADGENIENPVKANQGNSQVDISSEELVTQQKYSPFVNTTEDIQTTKQVKASKDVQATNEVADNIDRISISSSSGSDASAKSPPPEKALPKADLSQNWHDDRSPDPWWSDGVDDHVRGTETALPASLEQSSLPKHVSNRPIQNLPAPENIRNLVTQFLTLDKPHNHDDFVELLEIEPISEQDDAAVESSLRLQYDKEWLAILRAFADELEFGGQPNGPVPFHKGYEVYQQRIAEEEEWVQENIVKAGLMNVPRDFVVTAPIYDPHVSIDTHEQPKEYTNPQTAAFCKLIGIENKFDMSDEERQARMEAGPRPEAPRQHFQGHRGGRGGRGGRGRGGRGGRGPGRGGYNNRGGRGSSGPAAQNPSGW</sequence>